<dbReference type="Proteomes" id="UP000626109">
    <property type="component" value="Unassembled WGS sequence"/>
</dbReference>
<protein>
    <recommendedName>
        <fullName evidence="3">SSD domain-containing protein</fullName>
    </recommendedName>
</protein>
<keyword evidence="2" id="KW-0472">Membrane</keyword>
<feature type="transmembrane region" description="Helical" evidence="2">
    <location>
        <begin position="1715"/>
        <end position="1738"/>
    </location>
</feature>
<feature type="region of interest" description="Disordered" evidence="1">
    <location>
        <begin position="221"/>
        <end position="285"/>
    </location>
</feature>
<feature type="region of interest" description="Disordered" evidence="1">
    <location>
        <begin position="309"/>
        <end position="334"/>
    </location>
</feature>
<feature type="transmembrane region" description="Helical" evidence="2">
    <location>
        <begin position="881"/>
        <end position="901"/>
    </location>
</feature>
<reference evidence="4" key="1">
    <citation type="submission" date="2021-02" db="EMBL/GenBank/DDBJ databases">
        <authorList>
            <person name="Dougan E. K."/>
            <person name="Rhodes N."/>
            <person name="Thang M."/>
            <person name="Chan C."/>
        </authorList>
    </citation>
    <scope>NUCLEOTIDE SEQUENCE</scope>
</reference>
<feature type="domain" description="SSD" evidence="3">
    <location>
        <begin position="847"/>
        <end position="938"/>
    </location>
</feature>
<sequence length="1786" mass="191467">MRGRGRGQEPDAAPPVKIPATADDDEPEAWMVPPPPEPPQASDPGAGEAEASEALKVAKAIAGAGADPQVRGTVSRDNSGAGQADAAAALLAAAEAAEPAAQAAMSAAAEETRAAMAGGICGSSSPDAAPQVKIPEDATADDDEPEAWIVLPPPEPPQASDPGAGEAEAAEALKVAKAVVGAGADPQVRGIVSRDNSGAGQADAAAALLAAAEAAEPAAQAAMSAAADETRAAMAASAGGSCSSSSPLRGASAKQGFPRTPPPKFPTSTHPSMGVPPLTSPPNMPPPISRAAAEVPPFPAELVLDVASTPPPPQLWPPRSPSAIMPEQPASANRDDRLGGDLQPGQQVLIHDLTLSAEYNGRTGVVQRYDAEHRVAMVRVTRQDAEGGPILTKIRLDNLSVRQQSDHGHGSSSSQIAQFPVRRLDLASLQPGLPEQEKKDAHFSKNSLGGLALLKYSTQVVKRPKCIVCAYLLLILVPMFIGLAVKGFELETDFGAFIQADGTAMRGRQAYILAFAEKKDLSGRRLQEVPLQRSLTPLDLQGSRRLEEGEDLNWGIEDRRLDDINESAPVRRLGGLYISVEFTIIHAAKSGNALQERVLREMRDFEVGLRGLAGFRDLCQTWVADENKKYLCTPGVSLGALAWPTREAPTDPMHYFKVNFDANGRDLLSPAAFLAYMQTTYLNEPSRNPRWYFPKAFKLPEIGEEVGQAPIAIRTVYKFQISVGEAGDPSNMISKKMAEGKAAYATFVTGELYKFLTDKNAEIAEKAATDMYYSGREIDGFEVNNTLMNDLLWAVGSILFVTLYLRIHTGSSLIAISSFFIIFTSIPLAYVVTPSAKTTVASFLSIFLMIGIGCDVVFVFTDFWEQGKSMKRLEDRLASMLVQAGMSCLSTSVTTALSFYANLASALQPLREFGMFMGNCVMAAYLLVLLILPPLLVWLEKRSERVRPRVVDITRGDRDGLETSSGKKSTSREPAVNNFLFTLTGWIANCPCMIVVVTFIIFIVSAIGVITSAKLAEGVPEIFPAGHNQVAGKLMLEKFSTVSDLTEPPPSSGNVCRADTTAGTSMADCMMHWCEAKDVDLQSDGAGTSQATCWRGPTILQDTSREAGFGTESCTKVAVQGRLVAQVAPAASEWSRVLVKALQDELSPTQVTPTSLQIDQGPPLALETWQTGQVKMSTFFSTTGPTASGPFPDQLEKNASVAVNGACLTDTKTCQDGTVLTRDLSDSCSFPRCPQVNCEMHVFCSLGALTCNFKGWKALGTEKYGLTVGRRLGNGGDGEIRGLSPPTSGVESRRLPPATATPVLGSPLEEQETPAFRGHETVFGTSRSLADEDSGLVVQTVANTFDVVVLWGIRSARSTPLVGAPSEMWSWEPTFEPGNPWAQRAMASMCADLPSELKIYKHQCWIRTFQDYLVTRGDRFPSREFDDDTVGWYGENPTQAQSHIWFVNGRVKACKLQFNVNVASSASSEKVLEYMRTWDEYVDEKNSKAALTANKAWHSAQSWVRAEAELAIVGSTISTIIIATSSAWLGVLVFTGDIVLAMVVTMIVMVIIAGLAFFIVSVMGWAIGPIEVISLVVFVGYSVTYALHIAHSYSHITATDPDMLKQEEKARQRQRARAILKAKRSGQELERGSEHFPELDADKAEKAPASSEAKKTSAAGLDGSELTGPELRRARVRMALLHVGGANLSSALSTIGSSTFLLFCTLNIFGKLGAVVVAVTVMSIFGALVALPAVLMLCGPAPDPCYKRILRNGVHRLLGLFARPQRQPGEQEQILLGEAEEAELLS</sequence>
<feature type="transmembrane region" description="Helical" evidence="2">
    <location>
        <begin position="791"/>
        <end position="807"/>
    </location>
</feature>
<proteinExistence type="predicted"/>
<dbReference type="EMBL" id="CAJNNW010029040">
    <property type="protein sequence ID" value="CAE8698731.1"/>
    <property type="molecule type" value="Genomic_DNA"/>
</dbReference>
<name>A0A813KB29_POLGL</name>
<accession>A0A813KB29</accession>
<feature type="transmembrane region" description="Helical" evidence="2">
    <location>
        <begin position="1566"/>
        <end position="1587"/>
    </location>
</feature>
<dbReference type="InterPro" id="IPR000731">
    <property type="entry name" value="SSD"/>
</dbReference>
<evidence type="ECO:0000256" key="1">
    <source>
        <dbReference type="SAM" id="MobiDB-lite"/>
    </source>
</evidence>
<keyword evidence="2" id="KW-0812">Transmembrane</keyword>
<gene>
    <name evidence="4" type="ORF">PGLA2088_LOCUS30873</name>
</gene>
<feature type="region of interest" description="Disordered" evidence="1">
    <location>
        <begin position="1276"/>
        <end position="1305"/>
    </location>
</feature>
<dbReference type="PANTHER" id="PTHR46687">
    <property type="entry name" value="PROTEIN DISPATCHED HOMOLOG 3"/>
    <property type="match status" value="1"/>
</dbReference>
<feature type="transmembrane region" description="Helical" evidence="2">
    <location>
        <begin position="1679"/>
        <end position="1709"/>
    </location>
</feature>
<feature type="compositionally biased region" description="Pro residues" evidence="1">
    <location>
        <begin position="32"/>
        <end position="41"/>
    </location>
</feature>
<evidence type="ECO:0000256" key="2">
    <source>
        <dbReference type="SAM" id="Phobius"/>
    </source>
</evidence>
<dbReference type="GO" id="GO:0005737">
    <property type="term" value="C:cytoplasm"/>
    <property type="evidence" value="ECO:0007669"/>
    <property type="project" value="TreeGrafter"/>
</dbReference>
<feature type="region of interest" description="Disordered" evidence="1">
    <location>
        <begin position="1"/>
        <end position="87"/>
    </location>
</feature>
<feature type="compositionally biased region" description="Basic and acidic residues" evidence="1">
    <location>
        <begin position="1625"/>
        <end position="1646"/>
    </location>
</feature>
<feature type="region of interest" description="Disordered" evidence="1">
    <location>
        <begin position="1622"/>
        <end position="1664"/>
    </location>
</feature>
<evidence type="ECO:0000259" key="3">
    <source>
        <dbReference type="PROSITE" id="PS50156"/>
    </source>
</evidence>
<organism evidence="4 5">
    <name type="scientific">Polarella glacialis</name>
    <name type="common">Dinoflagellate</name>
    <dbReference type="NCBI Taxonomy" id="89957"/>
    <lineage>
        <taxon>Eukaryota</taxon>
        <taxon>Sar</taxon>
        <taxon>Alveolata</taxon>
        <taxon>Dinophyceae</taxon>
        <taxon>Suessiales</taxon>
        <taxon>Suessiaceae</taxon>
        <taxon>Polarella</taxon>
    </lineage>
</organism>
<feature type="transmembrane region" description="Helical" evidence="2">
    <location>
        <begin position="979"/>
        <end position="1004"/>
    </location>
</feature>
<keyword evidence="2" id="KW-1133">Transmembrane helix</keyword>
<feature type="transmembrane region" description="Helical" evidence="2">
    <location>
        <begin position="1538"/>
        <end position="1560"/>
    </location>
</feature>
<dbReference type="SUPFAM" id="SSF82866">
    <property type="entry name" value="Multidrug efflux transporter AcrB transmembrane domain"/>
    <property type="match status" value="2"/>
</dbReference>
<feature type="transmembrane region" description="Helical" evidence="2">
    <location>
        <begin position="839"/>
        <end position="860"/>
    </location>
</feature>
<dbReference type="InterPro" id="IPR042480">
    <property type="entry name" value="DISP3"/>
</dbReference>
<feature type="transmembrane region" description="Helical" evidence="2">
    <location>
        <begin position="814"/>
        <end position="833"/>
    </location>
</feature>
<evidence type="ECO:0000313" key="5">
    <source>
        <dbReference type="Proteomes" id="UP000626109"/>
    </source>
</evidence>
<dbReference type="PROSITE" id="PS50156">
    <property type="entry name" value="SSD"/>
    <property type="match status" value="1"/>
</dbReference>
<feature type="transmembrane region" description="Helical" evidence="2">
    <location>
        <begin position="1510"/>
        <end position="1531"/>
    </location>
</feature>
<comment type="caution">
    <text evidence="4">The sequence shown here is derived from an EMBL/GenBank/DDBJ whole genome shotgun (WGS) entry which is preliminary data.</text>
</comment>
<evidence type="ECO:0000313" key="4">
    <source>
        <dbReference type="EMBL" id="CAE8698731.1"/>
    </source>
</evidence>
<dbReference type="PANTHER" id="PTHR46687:SF1">
    <property type="entry name" value="PROTEIN DISPATCHED HOMOLOG 3"/>
    <property type="match status" value="1"/>
</dbReference>
<feature type="compositionally biased region" description="Low complexity" evidence="1">
    <location>
        <begin position="1647"/>
        <end position="1659"/>
    </location>
</feature>
<feature type="region of interest" description="Disordered" evidence="1">
    <location>
        <begin position="118"/>
        <end position="169"/>
    </location>
</feature>
<dbReference type="Gene3D" id="1.20.1640.10">
    <property type="entry name" value="Multidrug efflux transporter AcrB transmembrane domain"/>
    <property type="match status" value="2"/>
</dbReference>
<feature type="compositionally biased region" description="Low complexity" evidence="1">
    <location>
        <begin position="221"/>
        <end position="253"/>
    </location>
</feature>
<dbReference type="InterPro" id="IPR053958">
    <property type="entry name" value="HMGCR/SNAP/NPC1-like_SSD"/>
</dbReference>
<dbReference type="Pfam" id="PF12349">
    <property type="entry name" value="Sterol-sensing"/>
    <property type="match status" value="1"/>
</dbReference>
<feature type="compositionally biased region" description="Pro residues" evidence="1">
    <location>
        <begin position="309"/>
        <end position="320"/>
    </location>
</feature>
<feature type="transmembrane region" description="Helical" evidence="2">
    <location>
        <begin position="913"/>
        <end position="939"/>
    </location>
</feature>